<evidence type="ECO:0000313" key="2">
    <source>
        <dbReference type="EMBL" id="ABR46614.1"/>
    </source>
</evidence>
<evidence type="ECO:0000313" key="3">
    <source>
        <dbReference type="EMBL" id="ABR48088.1"/>
    </source>
</evidence>
<keyword evidence="5" id="KW-1185">Reference proteome</keyword>
<dbReference type="EMBL" id="CP000724">
    <property type="protein sequence ID" value="ABR50469.1"/>
    <property type="molecule type" value="Genomic_DNA"/>
</dbReference>
<dbReference type="InterPro" id="IPR015378">
    <property type="entry name" value="Transposase-like_Mu_C"/>
</dbReference>
<proteinExistence type="predicted"/>
<dbReference type="Proteomes" id="UP000001572">
    <property type="component" value="Chromosome"/>
</dbReference>
<dbReference type="HOGENOM" id="CLU_1682942_0_0_9"/>
<name>A6TK96_ALKMQ</name>
<reference evidence="5" key="2">
    <citation type="journal article" date="2016" name="Genome Announc.">
        <title>Complete genome sequence of Alkaliphilus metalliredigens strain QYMF, an alkaliphilic and metal-reducing bacterium isolated from borax-contaminated leachate ponds.</title>
        <authorList>
            <person name="Hwang C."/>
            <person name="Copeland A."/>
            <person name="Lucas S."/>
            <person name="Lapidus A."/>
            <person name="Barry K."/>
            <person name="Detter J.C."/>
            <person name="Glavina Del Rio T."/>
            <person name="Hammon N."/>
            <person name="Israni S."/>
            <person name="Dalin E."/>
            <person name="Tice H."/>
            <person name="Pitluck S."/>
            <person name="Chertkov O."/>
            <person name="Brettin T."/>
            <person name="Bruce D."/>
            <person name="Han C."/>
            <person name="Schmutz J."/>
            <person name="Larimer F."/>
            <person name="Land M.L."/>
            <person name="Hauser L."/>
            <person name="Kyrpides N."/>
            <person name="Mikhailova N."/>
            <person name="Ye Q."/>
            <person name="Zhou J."/>
            <person name="Richardson P."/>
            <person name="Fields M.W."/>
        </authorList>
    </citation>
    <scope>NUCLEOTIDE SEQUENCE [LARGE SCALE GENOMIC DNA]</scope>
    <source>
        <strain evidence="5">QYMF</strain>
    </source>
</reference>
<dbReference type="Pfam" id="PF09299">
    <property type="entry name" value="Mu-transpos_C"/>
    <property type="match status" value="1"/>
</dbReference>
<sequence>MKYWLLLAKEGGVYVIEKRKVGKGGSIRYKNKNYTSNVLKKYVGRTFEIEPLLEVNVLWVFDDEKSRICEARQEGVSFEETFGIAKKEEVKGDDDVFFGLGKKLKDYKEKELAKELANRHGAKMIKVSPGQFYQVKGNGSRIKEEGPATIFVIRNN</sequence>
<reference evidence="2" key="1">
    <citation type="submission" date="2007-06" db="EMBL/GenBank/DDBJ databases">
        <title>Complete sequence of Alkaliphilus metalliredigens QYMF.</title>
        <authorList>
            <consortium name="US DOE Joint Genome Institute"/>
            <person name="Copeland A."/>
            <person name="Lucas S."/>
            <person name="Lapidus A."/>
            <person name="Barry K."/>
            <person name="Detter J.C."/>
            <person name="Glavina del Rio T."/>
            <person name="Hammon N."/>
            <person name="Israni S."/>
            <person name="Dalin E."/>
            <person name="Tice H."/>
            <person name="Pitluck S."/>
            <person name="Chertkov O."/>
            <person name="Brettin T."/>
            <person name="Bruce D."/>
            <person name="Han C."/>
            <person name="Schmutz J."/>
            <person name="Larimer F."/>
            <person name="Land M."/>
            <person name="Hauser L."/>
            <person name="Kyrpides N."/>
            <person name="Mikhailova N."/>
            <person name="Ye Q."/>
            <person name="Zhou J."/>
            <person name="Fields M."/>
            <person name="Richardson P."/>
        </authorList>
    </citation>
    <scope>NUCLEOTIDE SEQUENCE</scope>
    <source>
        <strain evidence="2">QYMF</strain>
    </source>
</reference>
<evidence type="ECO:0000259" key="1">
    <source>
        <dbReference type="Pfam" id="PF09299"/>
    </source>
</evidence>
<evidence type="ECO:0000313" key="4">
    <source>
        <dbReference type="EMBL" id="ABR50469.1"/>
    </source>
</evidence>
<gene>
    <name evidence="2" type="ordered locus">Amet_0386</name>
    <name evidence="3" type="ordered locus">Amet_1924</name>
    <name evidence="4" type="ordered locus">Amet_4396</name>
</gene>
<dbReference type="KEGG" id="amt:Amet_4396"/>
<accession>A6TK96</accession>
<dbReference type="InterPro" id="IPR047901">
    <property type="entry name" value="BC1881-like"/>
</dbReference>
<dbReference type="KEGG" id="amt:Amet_0386"/>
<dbReference type="EMBL" id="CP000724">
    <property type="protein sequence ID" value="ABR46614.1"/>
    <property type="molecule type" value="Genomic_DNA"/>
</dbReference>
<dbReference type="KEGG" id="amt:Amet_1924"/>
<dbReference type="STRING" id="293826.Amet_0386"/>
<dbReference type="OrthoDB" id="9937851at2"/>
<dbReference type="AlphaFoldDB" id="A6TK96"/>
<dbReference type="EMBL" id="CP000724">
    <property type="protein sequence ID" value="ABR48088.1"/>
    <property type="molecule type" value="Genomic_DNA"/>
</dbReference>
<feature type="domain" description="Transposase-like Mu C-terminal" evidence="1">
    <location>
        <begin position="17"/>
        <end position="70"/>
    </location>
</feature>
<organism evidence="2 5">
    <name type="scientific">Alkaliphilus metalliredigens (strain QYMF)</name>
    <dbReference type="NCBI Taxonomy" id="293826"/>
    <lineage>
        <taxon>Bacteria</taxon>
        <taxon>Bacillati</taxon>
        <taxon>Bacillota</taxon>
        <taxon>Clostridia</taxon>
        <taxon>Peptostreptococcales</taxon>
        <taxon>Natronincolaceae</taxon>
        <taxon>Alkaliphilus</taxon>
    </lineage>
</organism>
<dbReference type="NCBIfam" id="NF033495">
    <property type="entry name" value="phage_BC1881"/>
    <property type="match status" value="1"/>
</dbReference>
<protein>
    <recommendedName>
        <fullName evidence="1">Transposase-like Mu C-terminal domain-containing protein</fullName>
    </recommendedName>
</protein>
<evidence type="ECO:0000313" key="5">
    <source>
        <dbReference type="Proteomes" id="UP000001572"/>
    </source>
</evidence>